<dbReference type="AlphaFoldDB" id="A0A0F9WEC2"/>
<accession>A0A0F9WEC2</accession>
<protein>
    <recommendedName>
        <fullName evidence="2">HNH nuclease domain-containing protein</fullName>
    </recommendedName>
</protein>
<reference evidence="1" key="1">
    <citation type="journal article" date="2015" name="Nature">
        <title>Complex archaea that bridge the gap between prokaryotes and eukaryotes.</title>
        <authorList>
            <person name="Spang A."/>
            <person name="Saw J.H."/>
            <person name="Jorgensen S.L."/>
            <person name="Zaremba-Niedzwiedzka K."/>
            <person name="Martijn J."/>
            <person name="Lind A.E."/>
            <person name="van Eijk R."/>
            <person name="Schleper C."/>
            <person name="Guy L."/>
            <person name="Ettema T.J."/>
        </authorList>
    </citation>
    <scope>NUCLEOTIDE SEQUENCE</scope>
</reference>
<evidence type="ECO:0008006" key="2">
    <source>
        <dbReference type="Google" id="ProtNLM"/>
    </source>
</evidence>
<name>A0A0F9WEC2_9ZZZZ</name>
<proteinExistence type="predicted"/>
<sequence>MSVSYSKLYYQFHKERIKQRNIEYRNNNKDKVKKWRQKRSQINLNYIRDLKMVSGCIQCGYNDNPHVLQFDHINPKTKFREVSSMVGYGRKKLDEEIAKCQILCANCHIVKTLEEQ</sequence>
<organism evidence="1">
    <name type="scientific">marine sediment metagenome</name>
    <dbReference type="NCBI Taxonomy" id="412755"/>
    <lineage>
        <taxon>unclassified sequences</taxon>
        <taxon>metagenomes</taxon>
        <taxon>ecological metagenomes</taxon>
    </lineage>
</organism>
<dbReference type="EMBL" id="LAZR01000292">
    <property type="protein sequence ID" value="KKN76613.1"/>
    <property type="molecule type" value="Genomic_DNA"/>
</dbReference>
<comment type="caution">
    <text evidence="1">The sequence shown here is derived from an EMBL/GenBank/DDBJ whole genome shotgun (WGS) entry which is preliminary data.</text>
</comment>
<evidence type="ECO:0000313" key="1">
    <source>
        <dbReference type="EMBL" id="KKN76613.1"/>
    </source>
</evidence>
<gene>
    <name evidence="1" type="ORF">LCGC14_0368100</name>
</gene>